<dbReference type="Proteomes" id="UP000309544">
    <property type="component" value="Unassembled WGS sequence"/>
</dbReference>
<comment type="similarity">
    <text evidence="1">Belongs to the 4-hydroxybenzoyl-CoA thioesterase family.</text>
</comment>
<name>A0A5C4RZW6_PROVB</name>
<keyword evidence="4" id="KW-1185">Reference proteome</keyword>
<dbReference type="InterPro" id="IPR029069">
    <property type="entry name" value="HotDog_dom_sf"/>
</dbReference>
<accession>A0A5C4RZW6</accession>
<sequence length="138" mass="15815">MDGYAYTIELAVRDYECDVQGIVNNSVYQNYLEHARHEYLKTEGLDFVGFARAGINLVVVRAELDYRFPLRSGDRFIVALNIHRDSPLRFAFYQDIFRIGDHRLILNAKITGTALRESGRPGIPDSLDRLFSKTGKET</sequence>
<dbReference type="GO" id="GO:0047617">
    <property type="term" value="F:fatty acyl-CoA hydrolase activity"/>
    <property type="evidence" value="ECO:0007669"/>
    <property type="project" value="TreeGrafter"/>
</dbReference>
<dbReference type="AlphaFoldDB" id="A0A5C4RZW6"/>
<dbReference type="PANTHER" id="PTHR31793:SF27">
    <property type="entry name" value="NOVEL THIOESTERASE SUPERFAMILY DOMAIN AND SAPOSIN A-TYPE DOMAIN CONTAINING PROTEIN (0610012H03RIK)"/>
    <property type="match status" value="1"/>
</dbReference>
<dbReference type="SUPFAM" id="SSF54637">
    <property type="entry name" value="Thioesterase/thiol ester dehydrase-isomerase"/>
    <property type="match status" value="1"/>
</dbReference>
<dbReference type="RefSeq" id="WP_068866001.1">
    <property type="nucleotide sequence ID" value="NZ_VDCI01000005.1"/>
</dbReference>
<evidence type="ECO:0000256" key="1">
    <source>
        <dbReference type="ARBA" id="ARBA00005953"/>
    </source>
</evidence>
<evidence type="ECO:0000313" key="3">
    <source>
        <dbReference type="EMBL" id="TNJ36492.1"/>
    </source>
</evidence>
<reference evidence="3 4" key="1">
    <citation type="submission" date="2019-05" db="EMBL/GenBank/DDBJ databases">
        <title>Draft Whole-Genome sequence of the green sulfur bacterium Prosthecochloris vibrioformis DSM 260.</title>
        <authorList>
            <person name="Meyer T.E."/>
            <person name="Kyndt J.A."/>
        </authorList>
    </citation>
    <scope>NUCLEOTIDE SEQUENCE [LARGE SCALE GENOMIC DNA]</scope>
    <source>
        <strain evidence="3 4">DSM 260</strain>
    </source>
</reference>
<dbReference type="Pfam" id="PF13279">
    <property type="entry name" value="4HBT_2"/>
    <property type="match status" value="1"/>
</dbReference>
<comment type="caution">
    <text evidence="3">The sequence shown here is derived from an EMBL/GenBank/DDBJ whole genome shotgun (WGS) entry which is preliminary data.</text>
</comment>
<dbReference type="PANTHER" id="PTHR31793">
    <property type="entry name" value="4-HYDROXYBENZOYL-COA THIOESTERASE FAMILY MEMBER"/>
    <property type="match status" value="1"/>
</dbReference>
<keyword evidence="2" id="KW-0378">Hydrolase</keyword>
<dbReference type="CDD" id="cd00586">
    <property type="entry name" value="4HBT"/>
    <property type="match status" value="1"/>
</dbReference>
<dbReference type="InterPro" id="IPR050563">
    <property type="entry name" value="4-hydroxybenzoyl-CoA_TE"/>
</dbReference>
<gene>
    <name evidence="3" type="ORF">FGF68_07095</name>
</gene>
<dbReference type="EMBL" id="VDCI01000005">
    <property type="protein sequence ID" value="TNJ36492.1"/>
    <property type="molecule type" value="Genomic_DNA"/>
</dbReference>
<proteinExistence type="inferred from homology"/>
<evidence type="ECO:0000313" key="4">
    <source>
        <dbReference type="Proteomes" id="UP000309544"/>
    </source>
</evidence>
<protein>
    <submittedName>
        <fullName evidence="3">Acyl-CoA thioesterase</fullName>
    </submittedName>
</protein>
<dbReference type="Gene3D" id="3.10.129.10">
    <property type="entry name" value="Hotdog Thioesterase"/>
    <property type="match status" value="1"/>
</dbReference>
<organism evidence="3 4">
    <name type="scientific">Prosthecochloris vibrioformis</name>
    <name type="common">Chlorobium vibrioforme</name>
    <dbReference type="NCBI Taxonomy" id="1098"/>
    <lineage>
        <taxon>Bacteria</taxon>
        <taxon>Pseudomonadati</taxon>
        <taxon>Chlorobiota</taxon>
        <taxon>Chlorobiia</taxon>
        <taxon>Chlorobiales</taxon>
        <taxon>Chlorobiaceae</taxon>
        <taxon>Prosthecochloris</taxon>
    </lineage>
</organism>
<evidence type="ECO:0000256" key="2">
    <source>
        <dbReference type="ARBA" id="ARBA00022801"/>
    </source>
</evidence>